<dbReference type="InterPro" id="IPR036259">
    <property type="entry name" value="MFS_trans_sf"/>
</dbReference>
<keyword evidence="2" id="KW-0813">Transport</keyword>
<dbReference type="InterPro" id="IPR011701">
    <property type="entry name" value="MFS"/>
</dbReference>
<feature type="transmembrane region" description="Helical" evidence="6">
    <location>
        <begin position="139"/>
        <end position="157"/>
    </location>
</feature>
<evidence type="ECO:0000256" key="2">
    <source>
        <dbReference type="ARBA" id="ARBA00022448"/>
    </source>
</evidence>
<protein>
    <submittedName>
        <fullName evidence="7">AmpG permease</fullName>
    </submittedName>
</protein>
<feature type="transmembrane region" description="Helical" evidence="6">
    <location>
        <begin position="388"/>
        <end position="409"/>
    </location>
</feature>
<evidence type="ECO:0000256" key="4">
    <source>
        <dbReference type="ARBA" id="ARBA00022989"/>
    </source>
</evidence>
<feature type="transmembrane region" description="Helical" evidence="6">
    <location>
        <begin position="350"/>
        <end position="376"/>
    </location>
</feature>
<dbReference type="EMBL" id="CZQC01000063">
    <property type="protein sequence ID" value="CUS42207.1"/>
    <property type="molecule type" value="Genomic_DNA"/>
</dbReference>
<organism evidence="7">
    <name type="scientific">hydrothermal vent metagenome</name>
    <dbReference type="NCBI Taxonomy" id="652676"/>
    <lineage>
        <taxon>unclassified sequences</taxon>
        <taxon>metagenomes</taxon>
        <taxon>ecological metagenomes</taxon>
    </lineage>
</organism>
<feature type="transmembrane region" description="Helical" evidence="6">
    <location>
        <begin position="240"/>
        <end position="262"/>
    </location>
</feature>
<dbReference type="GO" id="GO:0022857">
    <property type="term" value="F:transmembrane transporter activity"/>
    <property type="evidence" value="ECO:0007669"/>
    <property type="project" value="InterPro"/>
</dbReference>
<keyword evidence="3 6" id="KW-0812">Transmembrane</keyword>
<feature type="transmembrane region" description="Helical" evidence="6">
    <location>
        <begin position="163"/>
        <end position="183"/>
    </location>
</feature>
<keyword evidence="4 6" id="KW-1133">Transmembrane helix</keyword>
<dbReference type="Pfam" id="PF07690">
    <property type="entry name" value="MFS_1"/>
    <property type="match status" value="1"/>
</dbReference>
<dbReference type="Gene3D" id="1.20.1250.20">
    <property type="entry name" value="MFS general substrate transporter like domains"/>
    <property type="match status" value="2"/>
</dbReference>
<dbReference type="InterPro" id="IPR004752">
    <property type="entry name" value="AmpG_permease/AT-1"/>
</dbReference>
<evidence type="ECO:0000313" key="7">
    <source>
        <dbReference type="EMBL" id="CUS42207.1"/>
    </source>
</evidence>
<reference evidence="7" key="1">
    <citation type="submission" date="2015-10" db="EMBL/GenBank/DDBJ databases">
        <authorList>
            <person name="Gilbert D.G."/>
        </authorList>
    </citation>
    <scope>NUCLEOTIDE SEQUENCE</scope>
</reference>
<dbReference type="AlphaFoldDB" id="A0A160TFJ2"/>
<proteinExistence type="predicted"/>
<dbReference type="SUPFAM" id="SSF103473">
    <property type="entry name" value="MFS general substrate transporter"/>
    <property type="match status" value="1"/>
</dbReference>
<feature type="transmembrane region" description="Helical" evidence="6">
    <location>
        <begin position="96"/>
        <end position="118"/>
    </location>
</feature>
<name>A0A160TFJ2_9ZZZZ</name>
<dbReference type="NCBIfam" id="TIGR00901">
    <property type="entry name" value="2A0125"/>
    <property type="match status" value="1"/>
</dbReference>
<gene>
    <name evidence="7" type="ORF">MGWOODY_Tha1625</name>
</gene>
<comment type="subcellular location">
    <subcellularLocation>
        <location evidence="1">Membrane</location>
        <topology evidence="1">Multi-pass membrane protein</topology>
    </subcellularLocation>
</comment>
<dbReference type="PANTHER" id="PTHR12778:SF10">
    <property type="entry name" value="MAJOR FACILITATOR SUPERFAMILY DOMAIN-CONTAINING PROTEIN 3"/>
    <property type="match status" value="1"/>
</dbReference>
<accession>A0A160TFJ2</accession>
<evidence type="ECO:0000256" key="1">
    <source>
        <dbReference type="ARBA" id="ARBA00004141"/>
    </source>
</evidence>
<evidence type="ECO:0000256" key="6">
    <source>
        <dbReference type="SAM" id="Phobius"/>
    </source>
</evidence>
<feature type="transmembrane region" description="Helical" evidence="6">
    <location>
        <begin position="72"/>
        <end position="90"/>
    </location>
</feature>
<feature type="transmembrane region" description="Helical" evidence="6">
    <location>
        <begin position="415"/>
        <end position="436"/>
    </location>
</feature>
<dbReference type="GO" id="GO:0016020">
    <property type="term" value="C:membrane"/>
    <property type="evidence" value="ECO:0007669"/>
    <property type="project" value="UniProtKB-SubCell"/>
</dbReference>
<evidence type="ECO:0000256" key="3">
    <source>
        <dbReference type="ARBA" id="ARBA00022692"/>
    </source>
</evidence>
<feature type="transmembrane region" description="Helical" evidence="6">
    <location>
        <begin position="282"/>
        <end position="300"/>
    </location>
</feature>
<evidence type="ECO:0000256" key="5">
    <source>
        <dbReference type="ARBA" id="ARBA00023136"/>
    </source>
</evidence>
<keyword evidence="5 6" id="KW-0472">Membrane</keyword>
<dbReference type="PANTHER" id="PTHR12778">
    <property type="entry name" value="SOLUTE CARRIER FAMILY 33 ACETYL-COA TRANSPORTER -RELATED"/>
    <property type="match status" value="1"/>
</dbReference>
<feature type="transmembrane region" description="Helical" evidence="6">
    <location>
        <begin position="307"/>
        <end position="330"/>
    </location>
</feature>
<sequence length="446" mass="48793">MVITLLGFSAGLPYLLVFSTLTAWLRDAGVERTAIGFFAWVGMTYSIKIFWAPVVDRLRIPLLYPLLGQRRSWIFSGQLGIIGGLLWLSQMNPQDSLFWVAAAALLIAFSSSTQDVSLDAFRIESAPDEVQGAMSAGYILGYRLALLVSGAGAFYIADVVDWHSAYVVMAACMTLGIVALFWADEPAHRSADEQRLMDAQMVDQVMGRPMNLAQRPAWERHLLGAVICPMLEFFQRNGTFALLILIFIAVFRLSDISMGVMANPFYLDLGYSKTDIAWVAKFFGFFMTIFGSLLCGVLVVKWGIFRPLLLGAVLVSSTNLLFALLATVGFSSMTNAQGIEAQFLTATPSLFWLGFVISADNLSGGIASTAFIAYLSSLTNKSYTATQYALFSSLMTLPGKFISGFSGWVVDSSSYADFFVVAAMLGIPAILLVMVLRRHDKDISAH</sequence>
<feature type="transmembrane region" description="Helical" evidence="6">
    <location>
        <begin position="33"/>
        <end position="51"/>
    </location>
</feature>